<sequence>MRSLNFHNYFFLFRINLQECIEVHYRTPFFSFITVACFLGAFCMFNPTDVSAEAVRAMQWEITADKLTKFEDPASVIAEGNVILRKMENITGVAKKKKVTKDWGDLLGEDTLPTDGNTLPKKGGEATLISPKKAPALQDASSDSEEEKEVVSSAVISTIKADWVVYDMDLGTVKLRGNVFIDIGPDKLSASEGVVHLTRETASFNDATIIRQYKDMHVEGRVIEKTGELTYHIKDGWLVTCKLKDGETPPWSFHAADAEITDGGYAFLKHVTFRIKNMPIFYTPIMMLPAKRNRQTGLLFPSVSMSDRDGFSLEWPLFINLSPSTDITLYPHYLAERGFMAGAEARYMLDQNSKGTVIANLLNDDLSDIDNPDNAEYYAEGGYTHTNQNRYWIRGKADQRFGGWTTRLDIDLVSDQDYLDEFSNGFTGYSVSDQRLSDQFGRGLQDRNTYERENKLTTLRSWSNGSSLEATLKGIDDLHEYSEGSGSTALWKFPEVKYSGLVPLYDTDVDFSWDANYVYYKRDIGVEAQRIDLYPKLKTALPMLSEYLETTVGVGIRDTMYVIDDNGDEDWQDSDSENRLLADVNGEIATTLRRDFAVNGKTVSAWSHTLRPFVRYTYVTDPDEDNLPLFDSVDSVGDQNKVTYGVNNFFYVSETRGDEESERDYGYIKLQQNYDLRNVASDEPFSDVQFRLSWNPWQNMNFKYATDIDMYDDGFTQHTVESDYRNSRGDLLSFDYLFQAGATDEVEDTSSIRLFTRVGLMYDFAVGYSLERSIEDSVTIAEKVNLIYSPSCWSVELVADVTPDNEQVMVLFKLANIGAPFGLDLMGSSD</sequence>
<gene>
    <name evidence="3" type="ORF">H206_01505</name>
</gene>
<dbReference type="InterPro" id="IPR050218">
    <property type="entry name" value="LptD"/>
</dbReference>
<dbReference type="GO" id="GO:0009279">
    <property type="term" value="C:cell outer membrane"/>
    <property type="evidence" value="ECO:0007669"/>
    <property type="project" value="InterPro"/>
</dbReference>
<feature type="domain" description="LptD C-terminal" evidence="2">
    <location>
        <begin position="389"/>
        <end position="745"/>
    </location>
</feature>
<dbReference type="InterPro" id="IPR007543">
    <property type="entry name" value="LptD_C"/>
</dbReference>
<proteinExistence type="inferred from homology"/>
<dbReference type="Pfam" id="PF04453">
    <property type="entry name" value="LptD"/>
    <property type="match status" value="1"/>
</dbReference>
<evidence type="ECO:0000313" key="4">
    <source>
        <dbReference type="Proteomes" id="UP000287853"/>
    </source>
</evidence>
<evidence type="ECO:0000313" key="3">
    <source>
        <dbReference type="EMBL" id="RWX47414.1"/>
    </source>
</evidence>
<organism evidence="3 4">
    <name type="scientific">Candidatus Electrothrix aarhusensis</name>
    <dbReference type="NCBI Taxonomy" id="1859131"/>
    <lineage>
        <taxon>Bacteria</taxon>
        <taxon>Pseudomonadati</taxon>
        <taxon>Thermodesulfobacteriota</taxon>
        <taxon>Desulfobulbia</taxon>
        <taxon>Desulfobulbales</taxon>
        <taxon>Desulfobulbaceae</taxon>
        <taxon>Candidatus Electrothrix</taxon>
    </lineage>
</organism>
<feature type="region of interest" description="Disordered" evidence="1">
    <location>
        <begin position="114"/>
        <end position="145"/>
    </location>
</feature>
<dbReference type="HAMAP" id="MF_01411">
    <property type="entry name" value="LPS_assembly_LptD"/>
    <property type="match status" value="1"/>
</dbReference>
<dbReference type="EMBL" id="MTKO01000034">
    <property type="protein sequence ID" value="RWX47414.1"/>
    <property type="molecule type" value="Genomic_DNA"/>
</dbReference>
<dbReference type="GO" id="GO:0043165">
    <property type="term" value="P:Gram-negative-bacterium-type cell outer membrane assembly"/>
    <property type="evidence" value="ECO:0007669"/>
    <property type="project" value="InterPro"/>
</dbReference>
<accession>A0A3S4TC32</accession>
<dbReference type="AlphaFoldDB" id="A0A3S4TC32"/>
<keyword evidence="4" id="KW-1185">Reference proteome</keyword>
<reference evidence="3 4" key="1">
    <citation type="submission" date="2017-01" db="EMBL/GenBank/DDBJ databases">
        <title>The cable genome- insights into the physiology and evolution of filamentous bacteria capable of sulfide oxidation via long distance electron transfer.</title>
        <authorList>
            <person name="Schreiber L."/>
            <person name="Bjerg J.T."/>
            <person name="Boggild A."/>
            <person name="Van De Vossenberg J."/>
            <person name="Meysman F."/>
            <person name="Nielsen L.P."/>
            <person name="Schramm A."/>
            <person name="Kjeldsen K.U."/>
        </authorList>
    </citation>
    <scope>NUCLEOTIDE SEQUENCE [LARGE SCALE GENOMIC DNA]</scope>
    <source>
        <strain evidence="3">MCF</strain>
    </source>
</reference>
<evidence type="ECO:0000259" key="2">
    <source>
        <dbReference type="Pfam" id="PF04453"/>
    </source>
</evidence>
<dbReference type="PANTHER" id="PTHR30189:SF1">
    <property type="entry name" value="LPS-ASSEMBLY PROTEIN LPTD"/>
    <property type="match status" value="1"/>
</dbReference>
<dbReference type="GO" id="GO:0015920">
    <property type="term" value="P:lipopolysaccharide transport"/>
    <property type="evidence" value="ECO:0007669"/>
    <property type="project" value="InterPro"/>
</dbReference>
<dbReference type="Gene3D" id="2.60.450.10">
    <property type="entry name" value="Lipopolysaccharide (LPS) transport protein A like domain"/>
    <property type="match status" value="1"/>
</dbReference>
<dbReference type="Proteomes" id="UP000287853">
    <property type="component" value="Unassembled WGS sequence"/>
</dbReference>
<comment type="caution">
    <text evidence="3">The sequence shown here is derived from an EMBL/GenBank/DDBJ whole genome shotgun (WGS) entry which is preliminary data.</text>
</comment>
<dbReference type="GO" id="GO:1990351">
    <property type="term" value="C:transporter complex"/>
    <property type="evidence" value="ECO:0007669"/>
    <property type="project" value="TreeGrafter"/>
</dbReference>
<evidence type="ECO:0000256" key="1">
    <source>
        <dbReference type="SAM" id="MobiDB-lite"/>
    </source>
</evidence>
<protein>
    <submittedName>
        <fullName evidence="3">LPS-assembly protein</fullName>
    </submittedName>
</protein>
<name>A0A3S4TC32_9BACT</name>
<dbReference type="PANTHER" id="PTHR30189">
    <property type="entry name" value="LPS-ASSEMBLY PROTEIN"/>
    <property type="match status" value="1"/>
</dbReference>
<dbReference type="InterPro" id="IPR020889">
    <property type="entry name" value="LipoPS_assembly_LptD"/>
</dbReference>